<name>A0A645E358_9ZZZZ</name>
<organism evidence="1">
    <name type="scientific">bioreactor metagenome</name>
    <dbReference type="NCBI Taxonomy" id="1076179"/>
    <lineage>
        <taxon>unclassified sequences</taxon>
        <taxon>metagenomes</taxon>
        <taxon>ecological metagenomes</taxon>
    </lineage>
</organism>
<dbReference type="EMBL" id="VSSQ01042594">
    <property type="protein sequence ID" value="MPM96200.1"/>
    <property type="molecule type" value="Genomic_DNA"/>
</dbReference>
<reference evidence="1" key="1">
    <citation type="submission" date="2019-08" db="EMBL/GenBank/DDBJ databases">
        <authorList>
            <person name="Kucharzyk K."/>
            <person name="Murdoch R.W."/>
            <person name="Higgins S."/>
            <person name="Loffler F."/>
        </authorList>
    </citation>
    <scope>NUCLEOTIDE SEQUENCE</scope>
</reference>
<protein>
    <submittedName>
        <fullName evidence="1">Uncharacterized protein</fullName>
    </submittedName>
</protein>
<accession>A0A645E358</accession>
<gene>
    <name evidence="1" type="ORF">SDC9_143358</name>
</gene>
<proteinExistence type="predicted"/>
<dbReference type="AlphaFoldDB" id="A0A645E358"/>
<evidence type="ECO:0000313" key="1">
    <source>
        <dbReference type="EMBL" id="MPM96200.1"/>
    </source>
</evidence>
<comment type="caution">
    <text evidence="1">The sequence shown here is derived from an EMBL/GenBank/DDBJ whole genome shotgun (WGS) entry which is preliminary data.</text>
</comment>
<sequence length="132" mass="14175">MPTKSRAGIEGLEPVGLGLRSVDYFPDADAHLVTELGKLVHQPDVHIPVGVLQYFLHLGNCRAGNLIDITGEYGTVDGSNNLSGILADTADNFGGVLGLVDEVARIDTLRGESEIKILSTDKPGTFFQQWLD</sequence>